<evidence type="ECO:0000256" key="14">
    <source>
        <dbReference type="HAMAP-Rule" id="MF_00052"/>
    </source>
</evidence>
<dbReference type="NCBIfam" id="NF000595">
    <property type="entry name" value="PRK00015.1-3"/>
    <property type="match status" value="1"/>
</dbReference>
<keyword evidence="12 14" id="KW-0378">Hydrolase</keyword>
<comment type="cofactor">
    <cofactor evidence="14 15">
        <name>Mn(2+)</name>
        <dbReference type="ChEBI" id="CHEBI:29035"/>
    </cofactor>
    <cofactor evidence="14 15">
        <name>Mg(2+)</name>
        <dbReference type="ChEBI" id="CHEBI:18420"/>
    </cofactor>
    <text evidence="14 15">Manganese or magnesium. Binds 1 divalent metal ion per monomer in the absence of substrate. May bind a second metal ion after substrate binding.</text>
</comment>
<evidence type="ECO:0000256" key="13">
    <source>
        <dbReference type="ARBA" id="ARBA00023211"/>
    </source>
</evidence>
<dbReference type="EC" id="3.1.26.4" evidence="6 14"/>
<evidence type="ECO:0000256" key="16">
    <source>
        <dbReference type="RuleBase" id="RU003515"/>
    </source>
</evidence>
<comment type="similarity">
    <text evidence="5 14 16">Belongs to the RNase HII family.</text>
</comment>
<dbReference type="GO" id="GO:0006298">
    <property type="term" value="P:mismatch repair"/>
    <property type="evidence" value="ECO:0007669"/>
    <property type="project" value="TreeGrafter"/>
</dbReference>
<comment type="cofactor">
    <cofactor evidence="2">
        <name>Mg(2+)</name>
        <dbReference type="ChEBI" id="CHEBI:18420"/>
    </cofactor>
</comment>
<dbReference type="CDD" id="cd07182">
    <property type="entry name" value="RNase_HII_bacteria_HII_like"/>
    <property type="match status" value="1"/>
</dbReference>
<dbReference type="PANTHER" id="PTHR10954:SF18">
    <property type="entry name" value="RIBONUCLEASE HII"/>
    <property type="match status" value="1"/>
</dbReference>
<evidence type="ECO:0000259" key="17">
    <source>
        <dbReference type="PROSITE" id="PS51975"/>
    </source>
</evidence>
<evidence type="ECO:0000256" key="8">
    <source>
        <dbReference type="ARBA" id="ARBA00022490"/>
    </source>
</evidence>
<dbReference type="InterPro" id="IPR012337">
    <property type="entry name" value="RNaseH-like_sf"/>
</dbReference>
<evidence type="ECO:0000256" key="10">
    <source>
        <dbReference type="ARBA" id="ARBA00022723"/>
    </source>
</evidence>
<evidence type="ECO:0000256" key="5">
    <source>
        <dbReference type="ARBA" id="ARBA00007383"/>
    </source>
</evidence>
<dbReference type="Proteomes" id="UP000231086">
    <property type="component" value="Unassembled WGS sequence"/>
</dbReference>
<dbReference type="Pfam" id="PF01351">
    <property type="entry name" value="RNase_HII"/>
    <property type="match status" value="1"/>
</dbReference>
<dbReference type="InterPro" id="IPR036397">
    <property type="entry name" value="RNaseH_sf"/>
</dbReference>
<reference evidence="19" key="1">
    <citation type="submission" date="2017-09" db="EMBL/GenBank/DDBJ databases">
        <title>Depth-based differentiation of microbial function through sediment-hosted aquifers and enrichment of novel symbionts in the deep terrestrial subsurface.</title>
        <authorList>
            <person name="Probst A.J."/>
            <person name="Ladd B."/>
            <person name="Jarett J.K."/>
            <person name="Geller-Mcgrath D.E."/>
            <person name="Sieber C.M.K."/>
            <person name="Emerson J.B."/>
            <person name="Anantharaman K."/>
            <person name="Thomas B.C."/>
            <person name="Malmstrom R."/>
            <person name="Stieglmeier M."/>
            <person name="Klingl A."/>
            <person name="Woyke T."/>
            <person name="Ryan C.M."/>
            <person name="Banfield J.F."/>
        </authorList>
    </citation>
    <scope>NUCLEOTIDE SEQUENCE [LARGE SCALE GENOMIC DNA]</scope>
</reference>
<evidence type="ECO:0000256" key="7">
    <source>
        <dbReference type="ARBA" id="ARBA00019179"/>
    </source>
</evidence>
<evidence type="ECO:0000256" key="3">
    <source>
        <dbReference type="ARBA" id="ARBA00004065"/>
    </source>
</evidence>
<dbReference type="InterPro" id="IPR001352">
    <property type="entry name" value="RNase_HII/HIII"/>
</dbReference>
<dbReference type="InterPro" id="IPR022898">
    <property type="entry name" value="RNase_HII"/>
</dbReference>
<dbReference type="HAMAP" id="MF_00052_B">
    <property type="entry name" value="RNase_HII_B"/>
    <property type="match status" value="1"/>
</dbReference>
<evidence type="ECO:0000256" key="4">
    <source>
        <dbReference type="ARBA" id="ARBA00004496"/>
    </source>
</evidence>
<evidence type="ECO:0000256" key="9">
    <source>
        <dbReference type="ARBA" id="ARBA00022722"/>
    </source>
</evidence>
<organism evidence="18 19">
    <name type="scientific">Candidatus Portnoybacteria bacterium CG10_big_fil_rev_8_21_14_0_10_44_7</name>
    <dbReference type="NCBI Taxonomy" id="1974816"/>
    <lineage>
        <taxon>Bacteria</taxon>
        <taxon>Candidatus Portnoyibacteriota</taxon>
    </lineage>
</organism>
<protein>
    <recommendedName>
        <fullName evidence="7 14">Ribonuclease HII</fullName>
        <shortName evidence="14">RNase HII</shortName>
        <ecNumber evidence="6 14">3.1.26.4</ecNumber>
    </recommendedName>
</protein>
<keyword evidence="11 14" id="KW-0255">Endonuclease</keyword>
<comment type="catalytic activity">
    <reaction evidence="1 14 15 16">
        <text>Endonucleolytic cleavage to 5'-phosphomonoester.</text>
        <dbReference type="EC" id="3.1.26.4"/>
    </reaction>
</comment>
<keyword evidence="8 14" id="KW-0963">Cytoplasm</keyword>
<keyword evidence="10 14" id="KW-0479">Metal-binding</keyword>
<dbReference type="SUPFAM" id="SSF53098">
    <property type="entry name" value="Ribonuclease H-like"/>
    <property type="match status" value="1"/>
</dbReference>
<accession>A0A2M8KI84</accession>
<gene>
    <name evidence="14" type="primary">rnhB</name>
    <name evidence="18" type="ORF">COU85_02695</name>
</gene>
<keyword evidence="13 14" id="KW-0464">Manganese</keyword>
<dbReference type="InterPro" id="IPR024567">
    <property type="entry name" value="RNase_HII/HIII_dom"/>
</dbReference>
<dbReference type="Gene3D" id="3.30.420.10">
    <property type="entry name" value="Ribonuclease H-like superfamily/Ribonuclease H"/>
    <property type="match status" value="1"/>
</dbReference>
<dbReference type="PROSITE" id="PS51975">
    <property type="entry name" value="RNASE_H_2"/>
    <property type="match status" value="1"/>
</dbReference>
<evidence type="ECO:0000256" key="1">
    <source>
        <dbReference type="ARBA" id="ARBA00000077"/>
    </source>
</evidence>
<feature type="binding site" evidence="14 15">
    <location>
        <position position="25"/>
    </location>
    <ligand>
        <name>a divalent metal cation</name>
        <dbReference type="ChEBI" id="CHEBI:60240"/>
    </ligand>
</feature>
<comment type="function">
    <text evidence="3 14 16">Endonuclease that specifically degrades the RNA of RNA-DNA hybrids.</text>
</comment>
<dbReference type="GO" id="GO:0005737">
    <property type="term" value="C:cytoplasm"/>
    <property type="evidence" value="ECO:0007669"/>
    <property type="project" value="UniProtKB-SubCell"/>
</dbReference>
<dbReference type="GO" id="GO:0004523">
    <property type="term" value="F:RNA-DNA hybrid ribonuclease activity"/>
    <property type="evidence" value="ECO:0007669"/>
    <property type="project" value="UniProtKB-UniRule"/>
</dbReference>
<dbReference type="GO" id="GO:0043137">
    <property type="term" value="P:DNA replication, removal of RNA primer"/>
    <property type="evidence" value="ECO:0007669"/>
    <property type="project" value="TreeGrafter"/>
</dbReference>
<evidence type="ECO:0000256" key="2">
    <source>
        <dbReference type="ARBA" id="ARBA00001946"/>
    </source>
</evidence>
<evidence type="ECO:0000313" key="19">
    <source>
        <dbReference type="Proteomes" id="UP000231086"/>
    </source>
</evidence>
<dbReference type="GO" id="GO:0030145">
    <property type="term" value="F:manganese ion binding"/>
    <property type="evidence" value="ECO:0007669"/>
    <property type="project" value="UniProtKB-UniRule"/>
</dbReference>
<dbReference type="EMBL" id="PFEA01000051">
    <property type="protein sequence ID" value="PJE59628.1"/>
    <property type="molecule type" value="Genomic_DNA"/>
</dbReference>
<evidence type="ECO:0000256" key="15">
    <source>
        <dbReference type="PROSITE-ProRule" id="PRU01319"/>
    </source>
</evidence>
<feature type="domain" description="RNase H type-2" evidence="17">
    <location>
        <begin position="18"/>
        <end position="216"/>
    </location>
</feature>
<name>A0A2M8KI84_9BACT</name>
<dbReference type="GO" id="GO:0032299">
    <property type="term" value="C:ribonuclease H2 complex"/>
    <property type="evidence" value="ECO:0007669"/>
    <property type="project" value="TreeGrafter"/>
</dbReference>
<evidence type="ECO:0000256" key="12">
    <source>
        <dbReference type="ARBA" id="ARBA00022801"/>
    </source>
</evidence>
<sequence length="221" mass="25384">MKIADFTEERKLIKRGVRSIAGLDEVGRGPLAGPVVACALVFDFKHKNFADFSAQIQWRDSKLHTPKRRVEILARLRDFTGVSFAVAIVAPRQIDQLNILVASWLAMRRAVEKLKNQPEFLLIDGRYTLENYPCNQKALVRGDQSVASIAAASIVAKVLRDQMMEKYHRRWPQYGFDRHKGYGTRQHLLAIKKYGPCPIHRLSFAPFRHNLKSPRYSKRIT</sequence>
<dbReference type="GO" id="GO:0003723">
    <property type="term" value="F:RNA binding"/>
    <property type="evidence" value="ECO:0007669"/>
    <property type="project" value="UniProtKB-UniRule"/>
</dbReference>
<dbReference type="AlphaFoldDB" id="A0A2M8KI84"/>
<proteinExistence type="inferred from homology"/>
<keyword evidence="9 14" id="KW-0540">Nuclease</keyword>
<evidence type="ECO:0000256" key="6">
    <source>
        <dbReference type="ARBA" id="ARBA00012180"/>
    </source>
</evidence>
<feature type="binding site" evidence="14 15">
    <location>
        <position position="24"/>
    </location>
    <ligand>
        <name>a divalent metal cation</name>
        <dbReference type="ChEBI" id="CHEBI:60240"/>
    </ligand>
</feature>
<evidence type="ECO:0000313" key="18">
    <source>
        <dbReference type="EMBL" id="PJE59628.1"/>
    </source>
</evidence>
<comment type="caution">
    <text evidence="18">The sequence shown here is derived from an EMBL/GenBank/DDBJ whole genome shotgun (WGS) entry which is preliminary data.</text>
</comment>
<evidence type="ECO:0000256" key="11">
    <source>
        <dbReference type="ARBA" id="ARBA00022759"/>
    </source>
</evidence>
<comment type="subcellular location">
    <subcellularLocation>
        <location evidence="4 14">Cytoplasm</location>
    </subcellularLocation>
</comment>
<dbReference type="PANTHER" id="PTHR10954">
    <property type="entry name" value="RIBONUCLEASE H2 SUBUNIT A"/>
    <property type="match status" value="1"/>
</dbReference>
<feature type="binding site" evidence="14 15">
    <location>
        <position position="124"/>
    </location>
    <ligand>
        <name>a divalent metal cation</name>
        <dbReference type="ChEBI" id="CHEBI:60240"/>
    </ligand>
</feature>